<reference evidence="2 3" key="1">
    <citation type="submission" date="2023-10" db="EMBL/GenBank/DDBJ databases">
        <authorList>
            <person name="Wang X.X."/>
        </authorList>
    </citation>
    <scope>NUCLEOTIDE SEQUENCE [LARGE SCALE GENOMIC DNA]</scope>
    <source>
        <strain evidence="2 3">NBRC 12816</strain>
    </source>
</reference>
<sequence length="214" mass="22912">MAGGGTPVSFQAALVALASIDETVRAARTASASTTPPSTSSEQALAALLLLRELREQLADWEPGLIEAARDAGASWADLAQPLGVTSRQAAERRYLRVRPGRPGATREERVQATRDRRAADRTVTTWARDNAADLRQLAGQITALGSLPAALRRDLSQALADSDPASLLEPLARARTTRPALPAHLVERIDALARRTADLRNESDQRRSGTAQP</sequence>
<protein>
    <submittedName>
        <fullName evidence="2">Type III effector protein</fullName>
    </submittedName>
</protein>
<comment type="caution">
    <text evidence="2">The sequence shown here is derived from an EMBL/GenBank/DDBJ whole genome shotgun (WGS) entry which is preliminary data.</text>
</comment>
<dbReference type="EMBL" id="JAWJZF010000517">
    <property type="protein sequence ID" value="MDX2297403.1"/>
    <property type="molecule type" value="Genomic_DNA"/>
</dbReference>
<gene>
    <name evidence="2" type="ORF">R2363_35140</name>
</gene>
<evidence type="ECO:0000313" key="3">
    <source>
        <dbReference type="Proteomes" id="UP001278571"/>
    </source>
</evidence>
<feature type="region of interest" description="Disordered" evidence="1">
    <location>
        <begin position="102"/>
        <end position="121"/>
    </location>
</feature>
<proteinExistence type="predicted"/>
<name>A0ABU4KI08_9ACTN</name>
<evidence type="ECO:0000256" key="1">
    <source>
        <dbReference type="SAM" id="MobiDB-lite"/>
    </source>
</evidence>
<organism evidence="2 3">
    <name type="scientific">Streptomyces roseolus</name>
    <dbReference type="NCBI Taxonomy" id="67358"/>
    <lineage>
        <taxon>Bacteria</taxon>
        <taxon>Bacillati</taxon>
        <taxon>Actinomycetota</taxon>
        <taxon>Actinomycetes</taxon>
        <taxon>Kitasatosporales</taxon>
        <taxon>Streptomycetaceae</taxon>
        <taxon>Streptomyces</taxon>
    </lineage>
</organism>
<accession>A0ABU4KI08</accession>
<dbReference type="RefSeq" id="WP_319013527.1">
    <property type="nucleotide sequence ID" value="NZ_JAWJZF010000517.1"/>
</dbReference>
<feature type="compositionally biased region" description="Basic and acidic residues" evidence="1">
    <location>
        <begin position="105"/>
        <end position="121"/>
    </location>
</feature>
<keyword evidence="3" id="KW-1185">Reference proteome</keyword>
<evidence type="ECO:0000313" key="2">
    <source>
        <dbReference type="EMBL" id="MDX2297403.1"/>
    </source>
</evidence>
<dbReference type="Proteomes" id="UP001278571">
    <property type="component" value="Unassembled WGS sequence"/>
</dbReference>